<dbReference type="EMBL" id="JBHSEI010000001">
    <property type="protein sequence ID" value="MFC4637551.1"/>
    <property type="molecule type" value="Genomic_DNA"/>
</dbReference>
<protein>
    <submittedName>
        <fullName evidence="3">Fimbrial assembly protein</fullName>
    </submittedName>
</protein>
<gene>
    <name evidence="3" type="ORF">ACFO0D_04255</name>
</gene>
<sequence length="233" mass="24561">MVEVNLLPQQYRKQSQPSAWRFATYALLPLTLAAIAIPEALTASTIRDLRSQIDALNGEITTLEPAKREFDALRREQTTLEQVTAVAGQLRDQKTYWSNDIAAFSAQLPTGSGVSVKSMSVRPVDAAALATQQQSGIYAGKNVIREFDLSGTASSQQAVVNFLNTFENSPNFGVNFKNLQRDEEGGLYTFSATVGIVGQPPASATPTAGTGGTVTPAAAPAAPTSPGGTSGVQ</sequence>
<reference evidence="4" key="1">
    <citation type="journal article" date="2019" name="Int. J. Syst. Evol. Microbiol.">
        <title>The Global Catalogue of Microorganisms (GCM) 10K type strain sequencing project: providing services to taxonomists for standard genome sequencing and annotation.</title>
        <authorList>
            <consortium name="The Broad Institute Genomics Platform"/>
            <consortium name="The Broad Institute Genome Sequencing Center for Infectious Disease"/>
            <person name="Wu L."/>
            <person name="Ma J."/>
        </authorList>
    </citation>
    <scope>NUCLEOTIDE SEQUENCE [LARGE SCALE GENOMIC DNA]</scope>
    <source>
        <strain evidence="4">CCUG 55995</strain>
    </source>
</reference>
<dbReference type="Pfam" id="PF18222">
    <property type="entry name" value="PilN_bio_d"/>
    <property type="match status" value="1"/>
</dbReference>
<dbReference type="InterPro" id="IPR040888">
    <property type="entry name" value="PilN_bio_d"/>
</dbReference>
<comment type="caution">
    <text evidence="3">The sequence shown here is derived from an EMBL/GenBank/DDBJ whole genome shotgun (WGS) entry which is preliminary data.</text>
</comment>
<dbReference type="RefSeq" id="WP_380060568.1">
    <property type="nucleotide sequence ID" value="NZ_JBHSEI010000001.1"/>
</dbReference>
<keyword evidence="4" id="KW-1185">Reference proteome</keyword>
<organism evidence="3 4">
    <name type="scientific">Deinococcus hohokamensis</name>
    <dbReference type="NCBI Taxonomy" id="309883"/>
    <lineage>
        <taxon>Bacteria</taxon>
        <taxon>Thermotogati</taxon>
        <taxon>Deinococcota</taxon>
        <taxon>Deinococci</taxon>
        <taxon>Deinococcales</taxon>
        <taxon>Deinococcaceae</taxon>
        <taxon>Deinococcus</taxon>
    </lineage>
</organism>
<name>A0ABV9I757_9DEIO</name>
<evidence type="ECO:0000313" key="3">
    <source>
        <dbReference type="EMBL" id="MFC4637551.1"/>
    </source>
</evidence>
<dbReference type="PANTHER" id="PTHR40278:SF1">
    <property type="entry name" value="DNA UTILIZATION PROTEIN HOFN"/>
    <property type="match status" value="1"/>
</dbReference>
<evidence type="ECO:0000256" key="1">
    <source>
        <dbReference type="SAM" id="MobiDB-lite"/>
    </source>
</evidence>
<dbReference type="Gene3D" id="3.30.70.2830">
    <property type="match status" value="1"/>
</dbReference>
<feature type="domain" description="PilN biogenesis protein dimerization" evidence="2">
    <location>
        <begin position="97"/>
        <end position="198"/>
    </location>
</feature>
<dbReference type="PANTHER" id="PTHR40278">
    <property type="entry name" value="DNA UTILIZATION PROTEIN HOFN"/>
    <property type="match status" value="1"/>
</dbReference>
<accession>A0ABV9I757</accession>
<evidence type="ECO:0000259" key="2">
    <source>
        <dbReference type="Pfam" id="PF18222"/>
    </source>
</evidence>
<evidence type="ECO:0000313" key="4">
    <source>
        <dbReference type="Proteomes" id="UP001595952"/>
    </source>
</evidence>
<dbReference type="InterPro" id="IPR052534">
    <property type="entry name" value="Extracell_DNA_Util/SecSys_Comp"/>
</dbReference>
<proteinExistence type="predicted"/>
<feature type="region of interest" description="Disordered" evidence="1">
    <location>
        <begin position="201"/>
        <end position="233"/>
    </location>
</feature>
<dbReference type="Proteomes" id="UP001595952">
    <property type="component" value="Unassembled WGS sequence"/>
</dbReference>
<feature type="compositionally biased region" description="Low complexity" evidence="1">
    <location>
        <begin position="201"/>
        <end position="227"/>
    </location>
</feature>